<dbReference type="EMBL" id="JBAMMX010000003">
    <property type="protein sequence ID" value="KAK6943712.1"/>
    <property type="molecule type" value="Genomic_DNA"/>
</dbReference>
<dbReference type="InterPro" id="IPR036047">
    <property type="entry name" value="F-box-like_dom_sf"/>
</dbReference>
<dbReference type="SUPFAM" id="SSF81383">
    <property type="entry name" value="F-box domain"/>
    <property type="match status" value="1"/>
</dbReference>
<dbReference type="PANTHER" id="PTHR34145">
    <property type="entry name" value="OS02G0105600 PROTEIN"/>
    <property type="match status" value="1"/>
</dbReference>
<evidence type="ECO:0000313" key="3">
    <source>
        <dbReference type="EMBL" id="KAK6943712.1"/>
    </source>
</evidence>
<dbReference type="InterPro" id="IPR001810">
    <property type="entry name" value="F-box_dom"/>
</dbReference>
<sequence length="691" mass="78931">MELETFDMISNLPSELLGRIVSFLPLKQAVKTSILSNVWRSFWSPSCIDLDFVLDELSSREATEEVTEVIGKFIRSYDSPELCKFYVDFAKSQKERCSRVKDDALFLSATKGAEKELRLDFHEQQHQLTSGFNLKMEDIASCPNFGNDSSFSSLKTLHLTSMTRLAENLVSSLFSNCRLLEHLRLEKCSGLQSVDLNVDNSLQTLILLDCPNMVYISISSSTLKKFWYRGVLSRIWMNNTANLDDAMLDFKDGPGQNEFDFEEVIPLLQSLKNVHSLALSGWLLEFYKLKEFWWVDSVMNKSKQGSIACLMKISPSLEKLFINLLIFCDIALIWLPMISSKTQIDPTRESIVVPTFHQFWHEPYTWIDCSNVNSNDSKLAHLKVVKLVGSPHDGEQVLLFDLVLEKAINLNLVTVKAAEDDLSWRVVKIPKSQITQTSRSHRKQIQIPSKEYLYGFVDDNSINFSDRMTGLANDVPCSGIQPVFLPLRLHVRSVTPQTSSFMSSLFPNCDVLESLQLEKGNGLLCVNIKANNCLQRLVISDCPNISKLRVSAPNLRSFSYRGVLPQIQLDNTLNLECVKLDFTSITSPYEFDHEEIVHFLASLKDVESMILSGWLLENRRSVRPPYSHDFWQEPQLWIDYYVLNLNASYLENLKVAKLIGFVDHKDQLLIMDHFLMKAVNLESMIVSAENH</sequence>
<reference evidence="3 4" key="1">
    <citation type="submission" date="2023-12" db="EMBL/GenBank/DDBJ databases">
        <title>A high-quality genome assembly for Dillenia turbinata (Dilleniales).</title>
        <authorList>
            <person name="Chanderbali A."/>
        </authorList>
    </citation>
    <scope>NUCLEOTIDE SEQUENCE [LARGE SCALE GENOMIC DNA]</scope>
    <source>
        <strain evidence="3">LSX21</strain>
        <tissue evidence="3">Leaf</tissue>
    </source>
</reference>
<dbReference type="AlphaFoldDB" id="A0AAN8ZNB2"/>
<gene>
    <name evidence="3" type="ORF">RJ641_024814</name>
</gene>
<feature type="domain" description="At1g61320/AtMIF1 LRR" evidence="2">
    <location>
        <begin position="134"/>
        <end position="271"/>
    </location>
</feature>
<evidence type="ECO:0000313" key="4">
    <source>
        <dbReference type="Proteomes" id="UP001370490"/>
    </source>
</evidence>
<dbReference type="InterPro" id="IPR055357">
    <property type="entry name" value="LRR_At1g61320_AtMIF1"/>
</dbReference>
<dbReference type="Pfam" id="PF00646">
    <property type="entry name" value="F-box"/>
    <property type="match status" value="1"/>
</dbReference>
<dbReference type="Gene3D" id="3.80.10.10">
    <property type="entry name" value="Ribonuclease Inhibitor"/>
    <property type="match status" value="1"/>
</dbReference>
<organism evidence="3 4">
    <name type="scientific">Dillenia turbinata</name>
    <dbReference type="NCBI Taxonomy" id="194707"/>
    <lineage>
        <taxon>Eukaryota</taxon>
        <taxon>Viridiplantae</taxon>
        <taxon>Streptophyta</taxon>
        <taxon>Embryophyta</taxon>
        <taxon>Tracheophyta</taxon>
        <taxon>Spermatophyta</taxon>
        <taxon>Magnoliopsida</taxon>
        <taxon>eudicotyledons</taxon>
        <taxon>Gunneridae</taxon>
        <taxon>Pentapetalae</taxon>
        <taxon>Dilleniales</taxon>
        <taxon>Dilleniaceae</taxon>
        <taxon>Dillenia</taxon>
    </lineage>
</organism>
<keyword evidence="4" id="KW-1185">Reference proteome</keyword>
<feature type="domain" description="F-box" evidence="1">
    <location>
        <begin position="9"/>
        <end position="44"/>
    </location>
</feature>
<proteinExistence type="predicted"/>
<dbReference type="InterPro" id="IPR053772">
    <property type="entry name" value="At1g61320/At1g61330-like"/>
</dbReference>
<evidence type="ECO:0000259" key="2">
    <source>
        <dbReference type="Pfam" id="PF23622"/>
    </source>
</evidence>
<name>A0AAN8ZNB2_9MAGN</name>
<dbReference type="Pfam" id="PF23622">
    <property type="entry name" value="LRR_At1g61320_AtMIF1"/>
    <property type="match status" value="2"/>
</dbReference>
<dbReference type="InterPro" id="IPR032675">
    <property type="entry name" value="LRR_dom_sf"/>
</dbReference>
<evidence type="ECO:0000259" key="1">
    <source>
        <dbReference type="Pfam" id="PF00646"/>
    </source>
</evidence>
<protein>
    <recommendedName>
        <fullName evidence="5">F-box domain-containing protein</fullName>
    </recommendedName>
</protein>
<comment type="caution">
    <text evidence="3">The sequence shown here is derived from an EMBL/GenBank/DDBJ whole genome shotgun (WGS) entry which is preliminary data.</text>
</comment>
<dbReference type="CDD" id="cd22160">
    <property type="entry name" value="F-box_AtFBL13-like"/>
    <property type="match status" value="1"/>
</dbReference>
<evidence type="ECO:0008006" key="5">
    <source>
        <dbReference type="Google" id="ProtNLM"/>
    </source>
</evidence>
<feature type="domain" description="At1g61320/AtMIF1 LRR" evidence="2">
    <location>
        <begin position="489"/>
        <end position="585"/>
    </location>
</feature>
<dbReference type="Proteomes" id="UP001370490">
    <property type="component" value="Unassembled WGS sequence"/>
</dbReference>
<accession>A0AAN8ZNB2</accession>
<dbReference type="PANTHER" id="PTHR34145:SF53">
    <property type="entry name" value="LEUCINE-RICH REPEAT DOMAIN SUPERFAMILY"/>
    <property type="match status" value="1"/>
</dbReference>
<dbReference type="InterPro" id="IPR053781">
    <property type="entry name" value="F-box_AtFBL13-like"/>
</dbReference>